<dbReference type="Pfam" id="PF01225">
    <property type="entry name" value="Mur_ligase"/>
    <property type="match status" value="1"/>
</dbReference>
<dbReference type="InterPro" id="IPR005761">
    <property type="entry name" value="UDP-N-AcMur-Glu-dNH2Pim_ligase"/>
</dbReference>
<organism evidence="5">
    <name type="scientific">hydrothermal vent metagenome</name>
    <dbReference type="NCBI Taxonomy" id="652676"/>
    <lineage>
        <taxon>unclassified sequences</taxon>
        <taxon>metagenomes</taxon>
        <taxon>ecological metagenomes</taxon>
    </lineage>
</organism>
<keyword evidence="5" id="KW-0436">Ligase</keyword>
<dbReference type="GO" id="GO:0008765">
    <property type="term" value="F:UDP-N-acetylmuramoylalanyl-D-glutamate-2,6-diaminopimelate ligase activity"/>
    <property type="evidence" value="ECO:0007669"/>
    <property type="project" value="UniProtKB-EC"/>
</dbReference>
<evidence type="ECO:0000259" key="4">
    <source>
        <dbReference type="Pfam" id="PF08245"/>
    </source>
</evidence>
<dbReference type="SUPFAM" id="SSF53623">
    <property type="entry name" value="MurD-like peptide ligases, catalytic domain"/>
    <property type="match status" value="1"/>
</dbReference>
<dbReference type="Gene3D" id="3.40.1390.10">
    <property type="entry name" value="MurE/MurF, N-terminal domain"/>
    <property type="match status" value="1"/>
</dbReference>
<dbReference type="EC" id="6.3.2.13" evidence="5"/>
<feature type="domain" description="Mur ligase central" evidence="4">
    <location>
        <begin position="118"/>
        <end position="331"/>
    </location>
</feature>
<dbReference type="NCBIfam" id="NF001124">
    <property type="entry name" value="PRK00139.1-2"/>
    <property type="match status" value="1"/>
</dbReference>
<reference evidence="5" key="1">
    <citation type="submission" date="2018-06" db="EMBL/GenBank/DDBJ databases">
        <authorList>
            <person name="Zhirakovskaya E."/>
        </authorList>
    </citation>
    <scope>NUCLEOTIDE SEQUENCE</scope>
</reference>
<dbReference type="AlphaFoldDB" id="A0A3B1A5Z9"/>
<dbReference type="GO" id="GO:0005524">
    <property type="term" value="F:ATP binding"/>
    <property type="evidence" value="ECO:0007669"/>
    <property type="project" value="InterPro"/>
</dbReference>
<dbReference type="EMBL" id="UOFQ01000122">
    <property type="protein sequence ID" value="VAW89164.1"/>
    <property type="molecule type" value="Genomic_DNA"/>
</dbReference>
<dbReference type="InterPro" id="IPR036615">
    <property type="entry name" value="Mur_ligase_C_dom_sf"/>
</dbReference>
<dbReference type="SUPFAM" id="SSF63418">
    <property type="entry name" value="MurE/MurF N-terminal domain"/>
    <property type="match status" value="1"/>
</dbReference>
<dbReference type="NCBIfam" id="NF001126">
    <property type="entry name" value="PRK00139.1-4"/>
    <property type="match status" value="1"/>
</dbReference>
<dbReference type="GO" id="GO:0008360">
    <property type="term" value="P:regulation of cell shape"/>
    <property type="evidence" value="ECO:0007669"/>
    <property type="project" value="InterPro"/>
</dbReference>
<evidence type="ECO:0000259" key="2">
    <source>
        <dbReference type="Pfam" id="PF01225"/>
    </source>
</evidence>
<dbReference type="HAMAP" id="MF_00208">
    <property type="entry name" value="MurE"/>
    <property type="match status" value="1"/>
</dbReference>
<dbReference type="InterPro" id="IPR013221">
    <property type="entry name" value="Mur_ligase_cen"/>
</dbReference>
<dbReference type="InterPro" id="IPR036565">
    <property type="entry name" value="Mur-like_cat_sf"/>
</dbReference>
<feature type="domain" description="Mur ligase N-terminal catalytic" evidence="2">
    <location>
        <begin position="31"/>
        <end position="105"/>
    </location>
</feature>
<evidence type="ECO:0000313" key="5">
    <source>
        <dbReference type="EMBL" id="VAW89164.1"/>
    </source>
</evidence>
<dbReference type="Pfam" id="PF08245">
    <property type="entry name" value="Mur_ligase_M"/>
    <property type="match status" value="1"/>
</dbReference>
<dbReference type="Pfam" id="PF02875">
    <property type="entry name" value="Mur_ligase_C"/>
    <property type="match status" value="1"/>
</dbReference>
<dbReference type="InterPro" id="IPR035911">
    <property type="entry name" value="MurE/MurF_N"/>
</dbReference>
<comment type="similarity">
    <text evidence="1">Belongs to the MurCDEF family. MurE subfamily.</text>
</comment>
<dbReference type="PANTHER" id="PTHR23135">
    <property type="entry name" value="MUR LIGASE FAMILY MEMBER"/>
    <property type="match status" value="1"/>
</dbReference>
<protein>
    <submittedName>
        <fullName evidence="5">UDP-N-acetylmuramoylalanyl-D-glutamate--2,6-diaminopimelate ligase</fullName>
        <ecNumber evidence="5">6.3.2.13</ecNumber>
    </submittedName>
</protein>
<gene>
    <name evidence="5" type="ORF">MNBD_GAMMA17-2210</name>
</gene>
<dbReference type="GO" id="GO:0005737">
    <property type="term" value="C:cytoplasm"/>
    <property type="evidence" value="ECO:0007669"/>
    <property type="project" value="InterPro"/>
</dbReference>
<feature type="domain" description="Mur ligase C-terminal" evidence="3">
    <location>
        <begin position="354"/>
        <end position="481"/>
    </location>
</feature>
<evidence type="ECO:0000256" key="1">
    <source>
        <dbReference type="ARBA" id="ARBA00005898"/>
    </source>
</evidence>
<dbReference type="PANTHER" id="PTHR23135:SF4">
    <property type="entry name" value="UDP-N-ACETYLMURAMOYL-L-ALANYL-D-GLUTAMATE--2,6-DIAMINOPIMELATE LIGASE MURE HOMOLOG, CHLOROPLASTIC"/>
    <property type="match status" value="1"/>
</dbReference>
<proteinExistence type="inferred from homology"/>
<dbReference type="Gene3D" id="3.40.1190.10">
    <property type="entry name" value="Mur-like, catalytic domain"/>
    <property type="match status" value="1"/>
</dbReference>
<evidence type="ECO:0000259" key="3">
    <source>
        <dbReference type="Pfam" id="PF02875"/>
    </source>
</evidence>
<sequence length="509" mass="53858">MSGGAVKGRGQSLRHLLGGLADVSAANDCDVRGLAIDSREISAGDLFIAYRGESADGTQYIQDAIAAGAVAVVFDGDIEAVATNRVPMIHVSALQQKIGLIAARFFIQPSQQLWVVGVTGTNGKTSCCHFLSQALQLNGDKSGVMGTLGYGLPDALQVATHTTPNPVVLQSYLKKMVDAGASSVVMEVSSHALDQARVAAVAFDVAIFTNLTRDHLDYHGDLESYGAAKQKLFDMPGLSHAVINRDDDFGVHLLAALPASVNAVAYGLLQAPQDAEARLADGTRGVYGEVTRLDEAGIEMRVTTSWGNGVLRSEHLLGAFNASNLLAVLAVLLLMDLSLEKALALLVQVRNASGRMERMGGEGGLPLVVIDYAHTPHALQNVLLALRDHCRGRLVCLFGCGGDRDSGKRPLMGAVAAQYADEIVLTDDNPRSEDAALIVRDIMAGIETAKRVTVIHERAAAISAALKNSTAADVVVVAGKGHELYQQVGEQKLPFNDRECVQAILREVA</sequence>
<dbReference type="SUPFAM" id="SSF53244">
    <property type="entry name" value="MurD-like peptide ligases, peptide-binding domain"/>
    <property type="match status" value="1"/>
</dbReference>
<dbReference type="Gene3D" id="3.90.190.20">
    <property type="entry name" value="Mur ligase, C-terminal domain"/>
    <property type="match status" value="1"/>
</dbReference>
<dbReference type="GO" id="GO:0051301">
    <property type="term" value="P:cell division"/>
    <property type="evidence" value="ECO:0007669"/>
    <property type="project" value="InterPro"/>
</dbReference>
<accession>A0A3B1A5Z9</accession>
<dbReference type="NCBIfam" id="TIGR01085">
    <property type="entry name" value="murE"/>
    <property type="match status" value="1"/>
</dbReference>
<dbReference type="InterPro" id="IPR000713">
    <property type="entry name" value="Mur_ligase_N"/>
</dbReference>
<dbReference type="InterPro" id="IPR004101">
    <property type="entry name" value="Mur_ligase_C"/>
</dbReference>
<name>A0A3B1A5Z9_9ZZZZ</name>